<evidence type="ECO:0000313" key="2">
    <source>
        <dbReference type="EMBL" id="PSR25305.1"/>
    </source>
</evidence>
<gene>
    <name evidence="2" type="ORF">C7B43_17215</name>
</gene>
<accession>A0A2T2WST8</accession>
<sequence length="453" mass="49629">MKTSDHDDIFINILPSLDDDLQGRLLEEWLTQIPSPLQEPLDKKRVRSRVFDAIGLQKEGKRHEGRGHWRRRRLLWAIGAAGAAIVFIVGTPNPVSAALGKMLHFIPGIGQVQQTSNGAVVVLPHAIRGTWKGAPVQVTGMMITSTELLVELSGGGTNVPGRVWFKTSTGRTISLRTGTALAAQSSKTAQWTGDYNATGGFGALLKDPSGTVIIGQRRGDRMPVQLRPATSAREMSNLGPTQVHHGVSLTAIASQNGTEAYLTFVAQYHGPFVIMNTVPMLPTSTQPDLQISDATGRRYTPTQLFRFAPNNQFTFKPASGVADYQVVVPQVAAMYTGQASVTLPVPVQSSERIDKTVTLGGFPIEITTVRRTHSKGGSLRMYLKLAKNSARQLYAFQLNESWVSQSNPKTGVVRWMQVGVRSDQHSITLQLSNPQVYIRGPWIFPIRIQQHLQ</sequence>
<comment type="caution">
    <text evidence="2">The sequence shown here is derived from an EMBL/GenBank/DDBJ whole genome shotgun (WGS) entry which is preliminary data.</text>
</comment>
<evidence type="ECO:0008006" key="4">
    <source>
        <dbReference type="Google" id="ProtNLM"/>
    </source>
</evidence>
<keyword evidence="1" id="KW-0812">Transmembrane</keyword>
<evidence type="ECO:0000256" key="1">
    <source>
        <dbReference type="SAM" id="Phobius"/>
    </source>
</evidence>
<name>A0A2T2WST8_9FIRM</name>
<protein>
    <recommendedName>
        <fullName evidence="4">DUF4179 domain-containing protein</fullName>
    </recommendedName>
</protein>
<keyword evidence="1" id="KW-1133">Transmembrane helix</keyword>
<reference evidence="2 3" key="1">
    <citation type="journal article" date="2014" name="BMC Genomics">
        <title>Comparison of environmental and isolate Sulfobacillus genomes reveals diverse carbon, sulfur, nitrogen, and hydrogen metabolisms.</title>
        <authorList>
            <person name="Justice N.B."/>
            <person name="Norman A."/>
            <person name="Brown C.T."/>
            <person name="Singh A."/>
            <person name="Thomas B.C."/>
            <person name="Banfield J.F."/>
        </authorList>
    </citation>
    <scope>NUCLEOTIDE SEQUENCE [LARGE SCALE GENOMIC DNA]</scope>
    <source>
        <strain evidence="2">AMDSBA1</strain>
    </source>
</reference>
<evidence type="ECO:0000313" key="3">
    <source>
        <dbReference type="Proteomes" id="UP000242699"/>
    </source>
</evidence>
<keyword evidence="1" id="KW-0472">Membrane</keyword>
<feature type="transmembrane region" description="Helical" evidence="1">
    <location>
        <begin position="74"/>
        <end position="92"/>
    </location>
</feature>
<dbReference type="EMBL" id="PXYT01000057">
    <property type="protein sequence ID" value="PSR25305.1"/>
    <property type="molecule type" value="Genomic_DNA"/>
</dbReference>
<dbReference type="AlphaFoldDB" id="A0A2T2WST8"/>
<organism evidence="2 3">
    <name type="scientific">Sulfobacillus benefaciens</name>
    <dbReference type="NCBI Taxonomy" id="453960"/>
    <lineage>
        <taxon>Bacteria</taxon>
        <taxon>Bacillati</taxon>
        <taxon>Bacillota</taxon>
        <taxon>Clostridia</taxon>
        <taxon>Eubacteriales</taxon>
        <taxon>Clostridiales Family XVII. Incertae Sedis</taxon>
        <taxon>Sulfobacillus</taxon>
    </lineage>
</organism>
<dbReference type="Proteomes" id="UP000242699">
    <property type="component" value="Unassembled WGS sequence"/>
</dbReference>
<proteinExistence type="predicted"/>